<sequence length="417" mass="45801">MNLNSSLRPPLPTSYVAEVRKTCAALRNAQKIDVTDAAIKRLLFSSSFLKSFKRISANHGLNFPLNFPSIHSEINFLSILSLLNFASGYRVPLHHQTGRGAWDNIRALMFGLYITSSTSQGSLLTAKGMQTITVHQVADLMSVNLHVEKPHSEIPGLIVGKLGGPIFDLVKLIVTTLHETGEVLESIGELDLGSFVIKSLKEGDAKQSADPNASVDVVLSKIVGAFPAFQDMAIVDGQPVYCFKKALFLVHAIVIRFGSSNKLPFQIPDTSQVPVFSDNVLPSILVHLGVIDLSRSTAHGLHTKFPGATDGARLDSLLGLPPQVSNTPTDTKPKIPPKEGPILTKEQSYILRAAALDACERIIEVARSLAEDGLPMEQYWIKNITLPELDLWLWAVAKDRTDYRELERFVEKDTVFF</sequence>
<dbReference type="HOGENOM" id="CLU_053189_0_0_1"/>
<proteinExistence type="inferred from homology"/>
<gene>
    <name evidence="2" type="ORF">SCLCIDRAFT_1222668</name>
</gene>
<evidence type="ECO:0000313" key="2">
    <source>
        <dbReference type="EMBL" id="KIM53684.1"/>
    </source>
</evidence>
<reference evidence="3" key="2">
    <citation type="submission" date="2015-01" db="EMBL/GenBank/DDBJ databases">
        <title>Evolutionary Origins and Diversification of the Mycorrhizal Mutualists.</title>
        <authorList>
            <consortium name="DOE Joint Genome Institute"/>
            <consortium name="Mycorrhizal Genomics Consortium"/>
            <person name="Kohler A."/>
            <person name="Kuo A."/>
            <person name="Nagy L.G."/>
            <person name="Floudas D."/>
            <person name="Copeland A."/>
            <person name="Barry K.W."/>
            <person name="Cichocki N."/>
            <person name="Veneault-Fourrey C."/>
            <person name="LaButti K."/>
            <person name="Lindquist E.A."/>
            <person name="Lipzen A."/>
            <person name="Lundell T."/>
            <person name="Morin E."/>
            <person name="Murat C."/>
            <person name="Riley R."/>
            <person name="Ohm R."/>
            <person name="Sun H."/>
            <person name="Tunlid A."/>
            <person name="Henrissat B."/>
            <person name="Grigoriev I.V."/>
            <person name="Hibbett D.S."/>
            <person name="Martin F."/>
        </authorList>
    </citation>
    <scope>NUCLEOTIDE SEQUENCE [LARGE SCALE GENOMIC DNA]</scope>
    <source>
        <strain evidence="3">Foug A</strain>
    </source>
</reference>
<dbReference type="Pfam" id="PF10343">
    <property type="entry name" value="Q_salvage"/>
    <property type="match status" value="1"/>
</dbReference>
<organism evidence="2 3">
    <name type="scientific">Scleroderma citrinum Foug A</name>
    <dbReference type="NCBI Taxonomy" id="1036808"/>
    <lineage>
        <taxon>Eukaryota</taxon>
        <taxon>Fungi</taxon>
        <taxon>Dikarya</taxon>
        <taxon>Basidiomycota</taxon>
        <taxon>Agaricomycotina</taxon>
        <taxon>Agaricomycetes</taxon>
        <taxon>Agaricomycetidae</taxon>
        <taxon>Boletales</taxon>
        <taxon>Sclerodermatineae</taxon>
        <taxon>Sclerodermataceae</taxon>
        <taxon>Scleroderma</taxon>
    </lineage>
</organism>
<dbReference type="PANTHER" id="PTHR21314:SF1">
    <property type="entry name" value="QUEUOSINE SALVAGE PROTEIN"/>
    <property type="match status" value="1"/>
</dbReference>
<dbReference type="PANTHER" id="PTHR21314">
    <property type="entry name" value="QUEUOSINE 5'-PHOSPHATE N-GLYCOSYLASE_HYDROLASE-RELATED"/>
    <property type="match status" value="1"/>
</dbReference>
<keyword evidence="1" id="KW-0378">Hydrolase</keyword>
<dbReference type="InterPro" id="IPR019438">
    <property type="entry name" value="Q_salvage"/>
</dbReference>
<dbReference type="OrthoDB" id="416777at2759"/>
<protein>
    <recommendedName>
        <fullName evidence="1">Queuosine 5'-phosphate N-glycosylase/hydrolase</fullName>
        <ecNumber evidence="1">3.2.2.-</ecNumber>
    </recommendedName>
    <alternativeName>
        <fullName evidence="1">Queuosine-nucleotide N-glycosylase/hydrolase</fullName>
    </alternativeName>
</protein>
<name>A0A0C3DBB2_9AGAM</name>
<dbReference type="EMBL" id="KN822174">
    <property type="protein sequence ID" value="KIM53684.1"/>
    <property type="molecule type" value="Genomic_DNA"/>
</dbReference>
<accession>A0A0C3DBB2</accession>
<comment type="function">
    <text evidence="1">Catalyzes the hydrolysis of queuosine 5'-phosphate, releasing the nucleobase queuine (q). Is required for salvage of queuine from exogenous queuosine (Q) that is imported and then converted to queuosine 5'-phosphate intracellularly.</text>
</comment>
<dbReference type="GO" id="GO:0016787">
    <property type="term" value="F:hydrolase activity"/>
    <property type="evidence" value="ECO:0007669"/>
    <property type="project" value="UniProtKB-KW"/>
</dbReference>
<dbReference type="InParanoid" id="A0A0C3DBB2"/>
<evidence type="ECO:0000313" key="3">
    <source>
        <dbReference type="Proteomes" id="UP000053989"/>
    </source>
</evidence>
<dbReference type="Proteomes" id="UP000053989">
    <property type="component" value="Unassembled WGS sequence"/>
</dbReference>
<comment type="catalytic activity">
    <reaction evidence="1">
        <text>queuosine 5'-phosphate + H2O = queuine + D-ribose 5-phosphate</text>
        <dbReference type="Rhea" id="RHEA:75387"/>
        <dbReference type="ChEBI" id="CHEBI:15377"/>
        <dbReference type="ChEBI" id="CHEBI:17433"/>
        <dbReference type="ChEBI" id="CHEBI:78346"/>
        <dbReference type="ChEBI" id="CHEBI:194371"/>
    </reaction>
    <physiologicalReaction direction="left-to-right" evidence="1">
        <dbReference type="Rhea" id="RHEA:75388"/>
    </physiologicalReaction>
</comment>
<keyword evidence="3" id="KW-1185">Reference proteome</keyword>
<dbReference type="GO" id="GO:0006400">
    <property type="term" value="P:tRNA modification"/>
    <property type="evidence" value="ECO:0007669"/>
    <property type="project" value="TreeGrafter"/>
</dbReference>
<dbReference type="EC" id="3.2.2.-" evidence="1"/>
<reference evidence="2 3" key="1">
    <citation type="submission" date="2014-04" db="EMBL/GenBank/DDBJ databases">
        <authorList>
            <consortium name="DOE Joint Genome Institute"/>
            <person name="Kuo A."/>
            <person name="Kohler A."/>
            <person name="Nagy L.G."/>
            <person name="Floudas D."/>
            <person name="Copeland A."/>
            <person name="Barry K.W."/>
            <person name="Cichocki N."/>
            <person name="Veneault-Fourrey C."/>
            <person name="LaButti K."/>
            <person name="Lindquist E.A."/>
            <person name="Lipzen A."/>
            <person name="Lundell T."/>
            <person name="Morin E."/>
            <person name="Murat C."/>
            <person name="Sun H."/>
            <person name="Tunlid A."/>
            <person name="Henrissat B."/>
            <person name="Grigoriev I.V."/>
            <person name="Hibbett D.S."/>
            <person name="Martin F."/>
            <person name="Nordberg H.P."/>
            <person name="Cantor M.N."/>
            <person name="Hua S.X."/>
        </authorList>
    </citation>
    <scope>NUCLEOTIDE SEQUENCE [LARGE SCALE GENOMIC DNA]</scope>
    <source>
        <strain evidence="2 3">Foug A</strain>
    </source>
</reference>
<dbReference type="AlphaFoldDB" id="A0A0C3DBB2"/>
<comment type="similarity">
    <text evidence="1">Belongs to the QNG1 protein family.</text>
</comment>
<evidence type="ECO:0000256" key="1">
    <source>
        <dbReference type="RuleBase" id="RU365002"/>
    </source>
</evidence>